<name>A0ABR0A743_9CRUS</name>
<gene>
    <name evidence="1" type="ORF">OUZ56_002896</name>
</gene>
<accession>A0ABR0A743</accession>
<comment type="caution">
    <text evidence="1">The sequence shown here is derived from an EMBL/GenBank/DDBJ whole genome shotgun (WGS) entry which is preliminary data.</text>
</comment>
<evidence type="ECO:0000313" key="2">
    <source>
        <dbReference type="Proteomes" id="UP001234178"/>
    </source>
</evidence>
<protein>
    <submittedName>
        <fullName evidence="1">Uncharacterized protein</fullName>
    </submittedName>
</protein>
<keyword evidence="2" id="KW-1185">Reference proteome</keyword>
<proteinExistence type="predicted"/>
<dbReference type="Proteomes" id="UP001234178">
    <property type="component" value="Unassembled WGS sequence"/>
</dbReference>
<evidence type="ECO:0000313" key="1">
    <source>
        <dbReference type="EMBL" id="KAK4020960.1"/>
    </source>
</evidence>
<organism evidence="1 2">
    <name type="scientific">Daphnia magna</name>
    <dbReference type="NCBI Taxonomy" id="35525"/>
    <lineage>
        <taxon>Eukaryota</taxon>
        <taxon>Metazoa</taxon>
        <taxon>Ecdysozoa</taxon>
        <taxon>Arthropoda</taxon>
        <taxon>Crustacea</taxon>
        <taxon>Branchiopoda</taxon>
        <taxon>Diplostraca</taxon>
        <taxon>Cladocera</taxon>
        <taxon>Anomopoda</taxon>
        <taxon>Daphniidae</taxon>
        <taxon>Daphnia</taxon>
    </lineage>
</organism>
<reference evidence="1 2" key="1">
    <citation type="journal article" date="2023" name="Nucleic Acids Res.">
        <title>The hologenome of Daphnia magna reveals possible DNA methylation and microbiome-mediated evolution of the host genome.</title>
        <authorList>
            <person name="Chaturvedi A."/>
            <person name="Li X."/>
            <person name="Dhandapani V."/>
            <person name="Marshall H."/>
            <person name="Kissane S."/>
            <person name="Cuenca-Cambronero M."/>
            <person name="Asole G."/>
            <person name="Calvet F."/>
            <person name="Ruiz-Romero M."/>
            <person name="Marangio P."/>
            <person name="Guigo R."/>
            <person name="Rago D."/>
            <person name="Mirbahai L."/>
            <person name="Eastwood N."/>
            <person name="Colbourne J.K."/>
            <person name="Zhou J."/>
            <person name="Mallon E."/>
            <person name="Orsini L."/>
        </authorList>
    </citation>
    <scope>NUCLEOTIDE SEQUENCE [LARGE SCALE GENOMIC DNA]</scope>
    <source>
        <strain evidence="1">LRV0_1</strain>
    </source>
</reference>
<dbReference type="EMBL" id="JAOYFB010000036">
    <property type="protein sequence ID" value="KAK4020960.1"/>
    <property type="molecule type" value="Genomic_DNA"/>
</dbReference>
<sequence>MVHQKWQLGEVLECLKKESPNIVIQQYVFLQQLILHLQPWNELHIKICHIFMPTTRILLFHRPSLLMWFFRIRQYKKFFSRKFMILDLLEMTLETRSFSCFVWTGILEALMSETNKCLANKVSY</sequence>